<protein>
    <submittedName>
        <fullName evidence="1">Phage tail family protein</fullName>
    </submittedName>
</protein>
<dbReference type="RefSeq" id="WP_358350366.1">
    <property type="nucleotide sequence ID" value="NZ_JBEZFP010000012.1"/>
</dbReference>
<comment type="caution">
    <text evidence="1">The sequence shown here is derived from an EMBL/GenBank/DDBJ whole genome shotgun (WGS) entry which is preliminary data.</text>
</comment>
<gene>
    <name evidence="1" type="ORF">AB0C36_06955</name>
</gene>
<proteinExistence type="predicted"/>
<reference evidence="1 2" key="1">
    <citation type="submission" date="2024-06" db="EMBL/GenBank/DDBJ databases">
        <title>The Natural Products Discovery Center: Release of the First 8490 Sequenced Strains for Exploring Actinobacteria Biosynthetic Diversity.</title>
        <authorList>
            <person name="Kalkreuter E."/>
            <person name="Kautsar S.A."/>
            <person name="Yang D."/>
            <person name="Bader C.D."/>
            <person name="Teijaro C.N."/>
            <person name="Fluegel L."/>
            <person name="Davis C.M."/>
            <person name="Simpson J.R."/>
            <person name="Lauterbach L."/>
            <person name="Steele A.D."/>
            <person name="Gui C."/>
            <person name="Meng S."/>
            <person name="Li G."/>
            <person name="Viehrig K."/>
            <person name="Ye F."/>
            <person name="Su P."/>
            <person name="Kiefer A.F."/>
            <person name="Nichols A."/>
            <person name="Cepeda A.J."/>
            <person name="Yan W."/>
            <person name="Fan B."/>
            <person name="Jiang Y."/>
            <person name="Adhikari A."/>
            <person name="Zheng C.-J."/>
            <person name="Schuster L."/>
            <person name="Cowan T.M."/>
            <person name="Smanski M.J."/>
            <person name="Chevrette M.G."/>
            <person name="De Carvalho L.P.S."/>
            <person name="Shen B."/>
        </authorList>
    </citation>
    <scope>NUCLEOTIDE SEQUENCE [LARGE SCALE GENOMIC DNA]</scope>
    <source>
        <strain evidence="1 2">NPDC048946</strain>
    </source>
</reference>
<name>A0ABV3DBV9_9ACTN</name>
<dbReference type="EMBL" id="JBEZFP010000012">
    <property type="protein sequence ID" value="MEU8133233.1"/>
    <property type="molecule type" value="Genomic_DNA"/>
</dbReference>
<accession>A0ABV3DBV9</accession>
<evidence type="ECO:0000313" key="1">
    <source>
        <dbReference type="EMBL" id="MEU8133233.1"/>
    </source>
</evidence>
<sequence length="285" mass="30799">MPKLLLASETDVLDLSEIETKGLGFQAKAGVTGFGLPPVSVQWLEGAGDGASFRRRRVLPRDIDIPIEILARDRPHLQALTSRLALALAGRCTLILLDDDSTRWETEVHRVGGGEVVYGYDTTGERELDTVITLRAGDPYWTAAESQIRSVASATATTSWLSSMATLPVAPSQAIGDIQLSNTGDAVAYPIWEIVGPGSNFEAISPDGERLAWGGILGADERLTIDTRKGTVVDHLGANRYAELDTAPRFWTVKPGLSTATAQLEDITAASKISCSWRPRKWMVI</sequence>
<dbReference type="Proteomes" id="UP001551482">
    <property type="component" value="Unassembled WGS sequence"/>
</dbReference>
<keyword evidence="2" id="KW-1185">Reference proteome</keyword>
<evidence type="ECO:0000313" key="2">
    <source>
        <dbReference type="Proteomes" id="UP001551482"/>
    </source>
</evidence>
<organism evidence="1 2">
    <name type="scientific">Streptodolium elevatio</name>
    <dbReference type="NCBI Taxonomy" id="3157996"/>
    <lineage>
        <taxon>Bacteria</taxon>
        <taxon>Bacillati</taxon>
        <taxon>Actinomycetota</taxon>
        <taxon>Actinomycetes</taxon>
        <taxon>Kitasatosporales</taxon>
        <taxon>Streptomycetaceae</taxon>
        <taxon>Streptodolium</taxon>
    </lineage>
</organism>